<dbReference type="Pfam" id="PF00005">
    <property type="entry name" value="ABC_tran"/>
    <property type="match status" value="1"/>
</dbReference>
<evidence type="ECO:0000256" key="8">
    <source>
        <dbReference type="ARBA" id="ARBA00023251"/>
    </source>
</evidence>
<dbReference type="PROSITE" id="PS50893">
    <property type="entry name" value="ABC_TRANSPORTER_2"/>
    <property type="match status" value="1"/>
</dbReference>
<feature type="domain" description="ABC transporter" evidence="10">
    <location>
        <begin position="3"/>
        <end position="233"/>
    </location>
</feature>
<evidence type="ECO:0000256" key="5">
    <source>
        <dbReference type="ARBA" id="ARBA00022840"/>
    </source>
</evidence>
<organism evidence="11 12">
    <name type="scientific">Lentzea pudingi</name>
    <dbReference type="NCBI Taxonomy" id="1789439"/>
    <lineage>
        <taxon>Bacteria</taxon>
        <taxon>Bacillati</taxon>
        <taxon>Actinomycetota</taxon>
        <taxon>Actinomycetes</taxon>
        <taxon>Pseudonocardiales</taxon>
        <taxon>Pseudonocardiaceae</taxon>
        <taxon>Lentzea</taxon>
    </lineage>
</organism>
<dbReference type="EMBL" id="BMNC01000006">
    <property type="protein sequence ID" value="GGN01241.1"/>
    <property type="molecule type" value="Genomic_DNA"/>
</dbReference>
<keyword evidence="6" id="KW-1278">Translocase</keyword>
<evidence type="ECO:0000256" key="2">
    <source>
        <dbReference type="ARBA" id="ARBA00022448"/>
    </source>
</evidence>
<gene>
    <name evidence="11" type="ORF">GCM10011609_44780</name>
</gene>
<dbReference type="InterPro" id="IPR003439">
    <property type="entry name" value="ABC_transporter-like_ATP-bd"/>
</dbReference>
<keyword evidence="5 11" id="KW-0067">ATP-binding</keyword>
<dbReference type="Gene3D" id="3.40.50.300">
    <property type="entry name" value="P-loop containing nucleotide triphosphate hydrolases"/>
    <property type="match status" value="1"/>
</dbReference>
<evidence type="ECO:0000256" key="6">
    <source>
        <dbReference type="ARBA" id="ARBA00022967"/>
    </source>
</evidence>
<dbReference type="InterPro" id="IPR027417">
    <property type="entry name" value="P-loop_NTPase"/>
</dbReference>
<dbReference type="GO" id="GO:0005524">
    <property type="term" value="F:ATP binding"/>
    <property type="evidence" value="ECO:0007669"/>
    <property type="project" value="UniProtKB-KW"/>
</dbReference>
<protein>
    <submittedName>
        <fullName evidence="11">Daunorubicin resistance protein DrrA family ABC transporter ATP-binding protein</fullName>
    </submittedName>
</protein>
<evidence type="ECO:0000256" key="3">
    <source>
        <dbReference type="ARBA" id="ARBA00022475"/>
    </source>
</evidence>
<accession>A0ABQ2I8F1</accession>
<dbReference type="RefSeq" id="WP_189156747.1">
    <property type="nucleotide sequence ID" value="NZ_BMNC01000006.1"/>
</dbReference>
<comment type="subcellular location">
    <subcellularLocation>
        <location evidence="1">Cell membrane</location>
        <topology evidence="1">Peripheral membrane protein</topology>
        <orientation evidence="1">Cytoplasmic side</orientation>
    </subcellularLocation>
</comment>
<dbReference type="InterPro" id="IPR017871">
    <property type="entry name" value="ABC_transporter-like_CS"/>
</dbReference>
<evidence type="ECO:0000256" key="4">
    <source>
        <dbReference type="ARBA" id="ARBA00022741"/>
    </source>
</evidence>
<dbReference type="Proteomes" id="UP000597656">
    <property type="component" value="Unassembled WGS sequence"/>
</dbReference>
<evidence type="ECO:0000256" key="7">
    <source>
        <dbReference type="ARBA" id="ARBA00023136"/>
    </source>
</evidence>
<dbReference type="SMART" id="SM00382">
    <property type="entry name" value="AAA"/>
    <property type="match status" value="1"/>
</dbReference>
<keyword evidence="2" id="KW-0813">Transport</keyword>
<evidence type="ECO:0000259" key="10">
    <source>
        <dbReference type="PROSITE" id="PS50893"/>
    </source>
</evidence>
<dbReference type="InterPro" id="IPR003593">
    <property type="entry name" value="AAA+_ATPase"/>
</dbReference>
<dbReference type="PANTHER" id="PTHR42711:SF19">
    <property type="entry name" value="DOXORUBICIN RESISTANCE ATP-BINDING PROTEIN DRRA"/>
    <property type="match status" value="1"/>
</dbReference>
<dbReference type="InterPro" id="IPR005894">
    <property type="entry name" value="DrrA"/>
</dbReference>
<comment type="similarity">
    <text evidence="9">Belongs to the ABC transporter superfamily. Drug exporter-1 (DrugE1) (TC 3.A.1.105) family.</text>
</comment>
<dbReference type="PANTHER" id="PTHR42711">
    <property type="entry name" value="ABC TRANSPORTER ATP-BINDING PROTEIN"/>
    <property type="match status" value="1"/>
</dbReference>
<keyword evidence="3" id="KW-1003">Cell membrane</keyword>
<dbReference type="NCBIfam" id="TIGR01188">
    <property type="entry name" value="drrA"/>
    <property type="match status" value="1"/>
</dbReference>
<dbReference type="InterPro" id="IPR050763">
    <property type="entry name" value="ABC_transporter_ATP-binding"/>
</dbReference>
<keyword evidence="4" id="KW-0547">Nucleotide-binding</keyword>
<evidence type="ECO:0000256" key="1">
    <source>
        <dbReference type="ARBA" id="ARBA00004413"/>
    </source>
</evidence>
<name>A0ABQ2I8F1_9PSEU</name>
<reference evidence="12" key="1">
    <citation type="journal article" date="2019" name="Int. J. Syst. Evol. Microbiol.">
        <title>The Global Catalogue of Microorganisms (GCM) 10K type strain sequencing project: providing services to taxonomists for standard genome sequencing and annotation.</title>
        <authorList>
            <consortium name="The Broad Institute Genomics Platform"/>
            <consortium name="The Broad Institute Genome Sequencing Center for Infectious Disease"/>
            <person name="Wu L."/>
            <person name="Ma J."/>
        </authorList>
    </citation>
    <scope>NUCLEOTIDE SEQUENCE [LARGE SCALE GENOMIC DNA]</scope>
    <source>
        <strain evidence="12">CGMCC 4.7319</strain>
    </source>
</reference>
<keyword evidence="8" id="KW-0046">Antibiotic resistance</keyword>
<evidence type="ECO:0000313" key="11">
    <source>
        <dbReference type="EMBL" id="GGN01241.1"/>
    </source>
</evidence>
<keyword evidence="7" id="KW-0472">Membrane</keyword>
<dbReference type="PROSITE" id="PS00211">
    <property type="entry name" value="ABC_TRANSPORTER_1"/>
    <property type="match status" value="1"/>
</dbReference>
<evidence type="ECO:0000313" key="12">
    <source>
        <dbReference type="Proteomes" id="UP000597656"/>
    </source>
</evidence>
<dbReference type="SUPFAM" id="SSF52540">
    <property type="entry name" value="P-loop containing nucleoside triphosphate hydrolases"/>
    <property type="match status" value="1"/>
</dbReference>
<sequence>MIVETEGLTKRYGSTTVLNGLDLTVAEGAVLALLGPNGAGKTTTIRVLSTLTRPDGGTARVCGFDVVREGADVRGVISLTGQYAAVDEEQTGRENLVMIARLRRFARPAARARAVELLERFGLTDAADRRVRTYSGGMRRRLDLAMSLVARPRLLFLDEPTTGLDPVSRTTMWDAIGDLVRDGVTIFLTTQYLEEADRLADRIVVLHNGGVVADGTADALKNSVGGTRLDLVFSSAEDALRARDVVGGAVDGPTLSVPSDGSAVHLHRVLDDLLAARAGVLRVSAHRPTLDDVFTSLVLADATAMAGVTA</sequence>
<proteinExistence type="inferred from homology"/>
<evidence type="ECO:0000256" key="9">
    <source>
        <dbReference type="ARBA" id="ARBA00049985"/>
    </source>
</evidence>
<comment type="caution">
    <text evidence="11">The sequence shown here is derived from an EMBL/GenBank/DDBJ whole genome shotgun (WGS) entry which is preliminary data.</text>
</comment>
<keyword evidence="12" id="KW-1185">Reference proteome</keyword>